<keyword evidence="3" id="KW-1185">Reference proteome</keyword>
<accession>A0A821W1U8</accession>
<name>A0A821W1U8_9BILA</name>
<sequence>MMLWLFLILPVIISVTSRSIDIHDKSTPKTVSDRLIELVTQGAFRGVTYYRLAALTDTIGPRLCGN</sequence>
<evidence type="ECO:0000256" key="1">
    <source>
        <dbReference type="SAM" id="SignalP"/>
    </source>
</evidence>
<feature type="signal peptide" evidence="1">
    <location>
        <begin position="1"/>
        <end position="17"/>
    </location>
</feature>
<organism evidence="2 3">
    <name type="scientific">Rotaria socialis</name>
    <dbReference type="NCBI Taxonomy" id="392032"/>
    <lineage>
        <taxon>Eukaryota</taxon>
        <taxon>Metazoa</taxon>
        <taxon>Spiralia</taxon>
        <taxon>Gnathifera</taxon>
        <taxon>Rotifera</taxon>
        <taxon>Eurotatoria</taxon>
        <taxon>Bdelloidea</taxon>
        <taxon>Philodinida</taxon>
        <taxon>Philodinidae</taxon>
        <taxon>Rotaria</taxon>
    </lineage>
</organism>
<keyword evidence="1" id="KW-0732">Signal</keyword>
<dbReference type="EMBL" id="CAJOBP010081210">
    <property type="protein sequence ID" value="CAF4915549.1"/>
    <property type="molecule type" value="Genomic_DNA"/>
</dbReference>
<protein>
    <submittedName>
        <fullName evidence="2">Uncharacterized protein</fullName>
    </submittedName>
</protein>
<dbReference type="AlphaFoldDB" id="A0A821W1U8"/>
<comment type="caution">
    <text evidence="2">The sequence shown here is derived from an EMBL/GenBank/DDBJ whole genome shotgun (WGS) entry which is preliminary data.</text>
</comment>
<dbReference type="Proteomes" id="UP000663873">
    <property type="component" value="Unassembled WGS sequence"/>
</dbReference>
<feature type="non-terminal residue" evidence="2">
    <location>
        <position position="66"/>
    </location>
</feature>
<feature type="chain" id="PRO_5032590550" evidence="1">
    <location>
        <begin position="18"/>
        <end position="66"/>
    </location>
</feature>
<evidence type="ECO:0000313" key="3">
    <source>
        <dbReference type="Proteomes" id="UP000663873"/>
    </source>
</evidence>
<reference evidence="2" key="1">
    <citation type="submission" date="2021-02" db="EMBL/GenBank/DDBJ databases">
        <authorList>
            <person name="Nowell W R."/>
        </authorList>
    </citation>
    <scope>NUCLEOTIDE SEQUENCE</scope>
</reference>
<evidence type="ECO:0000313" key="2">
    <source>
        <dbReference type="EMBL" id="CAF4915549.1"/>
    </source>
</evidence>
<gene>
    <name evidence="2" type="ORF">UJA718_LOCUS46170</name>
</gene>
<proteinExistence type="predicted"/>